<feature type="transmembrane region" description="Helical" evidence="1">
    <location>
        <begin position="7"/>
        <end position="30"/>
    </location>
</feature>
<evidence type="ECO:0000313" key="3">
    <source>
        <dbReference type="Proteomes" id="UP000293162"/>
    </source>
</evidence>
<accession>A0A4Q5LWQ3</accession>
<dbReference type="InterPro" id="IPR013879">
    <property type="entry name" value="DUF1761"/>
</dbReference>
<protein>
    <submittedName>
        <fullName evidence="2">DUF1761 domain-containing protein</fullName>
    </submittedName>
</protein>
<proteinExistence type="predicted"/>
<comment type="caution">
    <text evidence="2">The sequence shown here is derived from an EMBL/GenBank/DDBJ whole genome shotgun (WGS) entry which is preliminary data.</text>
</comment>
<keyword evidence="1" id="KW-0812">Transmembrane</keyword>
<feature type="transmembrane region" description="Helical" evidence="1">
    <location>
        <begin position="110"/>
        <end position="134"/>
    </location>
</feature>
<dbReference type="RefSeq" id="WP_130022686.1">
    <property type="nucleotide sequence ID" value="NZ_SEWF01000029.1"/>
</dbReference>
<gene>
    <name evidence="2" type="ORF">EWM59_18205</name>
</gene>
<evidence type="ECO:0000256" key="1">
    <source>
        <dbReference type="SAM" id="Phobius"/>
    </source>
</evidence>
<keyword evidence="1" id="KW-1133">Transmembrane helix</keyword>
<dbReference type="AlphaFoldDB" id="A0A4Q5LWQ3"/>
<dbReference type="EMBL" id="SEWF01000029">
    <property type="protein sequence ID" value="RYU94231.1"/>
    <property type="molecule type" value="Genomic_DNA"/>
</dbReference>
<keyword evidence="3" id="KW-1185">Reference proteome</keyword>
<dbReference type="Pfam" id="PF08570">
    <property type="entry name" value="DUF1761"/>
    <property type="match status" value="1"/>
</dbReference>
<dbReference type="Proteomes" id="UP000293162">
    <property type="component" value="Unassembled WGS sequence"/>
</dbReference>
<name>A0A4Q5LWQ3_9BACT</name>
<reference evidence="2 3" key="1">
    <citation type="submission" date="2019-02" db="EMBL/GenBank/DDBJ databases">
        <title>Bacterial novel species Emticicia sp. 17J42-9 isolated from soil.</title>
        <authorList>
            <person name="Jung H.-Y."/>
        </authorList>
    </citation>
    <scope>NUCLEOTIDE SEQUENCE [LARGE SCALE GENOMIC DNA]</scope>
    <source>
        <strain evidence="2 3">17J42-9</strain>
    </source>
</reference>
<dbReference type="OrthoDB" id="966095at2"/>
<feature type="transmembrane region" description="Helical" evidence="1">
    <location>
        <begin position="50"/>
        <end position="71"/>
    </location>
</feature>
<sequence>MKESINYLAVGTSAVVSLLLSYVWFMVLFFKPYAEALGKTKEEMDKGPTALQASAMQLIGNFVLAFVLAWLMKKLGYTTLIEGLKFGAFIWVGFVAAVLAPMYAFQAYSIGFFLMTSGSVLMTLLASGAILGAWQ</sequence>
<keyword evidence="1" id="KW-0472">Membrane</keyword>
<organism evidence="2 3">
    <name type="scientific">Emticicia agri</name>
    <dbReference type="NCBI Taxonomy" id="2492393"/>
    <lineage>
        <taxon>Bacteria</taxon>
        <taxon>Pseudomonadati</taxon>
        <taxon>Bacteroidota</taxon>
        <taxon>Cytophagia</taxon>
        <taxon>Cytophagales</taxon>
        <taxon>Leadbetterellaceae</taxon>
        <taxon>Emticicia</taxon>
    </lineage>
</organism>
<evidence type="ECO:0000313" key="2">
    <source>
        <dbReference type="EMBL" id="RYU94231.1"/>
    </source>
</evidence>
<feature type="transmembrane region" description="Helical" evidence="1">
    <location>
        <begin position="83"/>
        <end position="104"/>
    </location>
</feature>